<dbReference type="PANTHER" id="PTHR33710:SF62">
    <property type="entry name" value="DUF4283 DOMAIN PROTEIN"/>
    <property type="match status" value="1"/>
</dbReference>
<dbReference type="SUPFAM" id="SSF56219">
    <property type="entry name" value="DNase I-like"/>
    <property type="match status" value="1"/>
</dbReference>
<dbReference type="EMBL" id="OZ034822">
    <property type="protein sequence ID" value="CAL1412167.1"/>
    <property type="molecule type" value="Genomic_DNA"/>
</dbReference>
<proteinExistence type="predicted"/>
<name>A0AAV2GPD7_9ROSI</name>
<dbReference type="InterPro" id="IPR036691">
    <property type="entry name" value="Endo/exonu/phosph_ase_sf"/>
</dbReference>
<evidence type="ECO:0000313" key="3">
    <source>
        <dbReference type="Proteomes" id="UP001497516"/>
    </source>
</evidence>
<organism evidence="2 3">
    <name type="scientific">Linum trigynum</name>
    <dbReference type="NCBI Taxonomy" id="586398"/>
    <lineage>
        <taxon>Eukaryota</taxon>
        <taxon>Viridiplantae</taxon>
        <taxon>Streptophyta</taxon>
        <taxon>Embryophyta</taxon>
        <taxon>Tracheophyta</taxon>
        <taxon>Spermatophyta</taxon>
        <taxon>Magnoliopsida</taxon>
        <taxon>eudicotyledons</taxon>
        <taxon>Gunneridae</taxon>
        <taxon>Pentapetalae</taxon>
        <taxon>rosids</taxon>
        <taxon>fabids</taxon>
        <taxon>Malpighiales</taxon>
        <taxon>Linaceae</taxon>
        <taxon>Linum</taxon>
    </lineage>
</organism>
<feature type="coiled-coil region" evidence="1">
    <location>
        <begin position="268"/>
        <end position="295"/>
    </location>
</feature>
<reference evidence="2 3" key="1">
    <citation type="submission" date="2024-04" db="EMBL/GenBank/DDBJ databases">
        <authorList>
            <person name="Fracassetti M."/>
        </authorList>
    </citation>
    <scope>NUCLEOTIDE SEQUENCE [LARGE SCALE GENOMIC DNA]</scope>
</reference>
<dbReference type="Gene3D" id="3.60.10.10">
    <property type="entry name" value="Endonuclease/exonuclease/phosphatase"/>
    <property type="match status" value="1"/>
</dbReference>
<evidence type="ECO:0008006" key="4">
    <source>
        <dbReference type="Google" id="ProtNLM"/>
    </source>
</evidence>
<dbReference type="PANTHER" id="PTHR33710">
    <property type="entry name" value="BNAC02G09200D PROTEIN"/>
    <property type="match status" value="1"/>
</dbReference>
<dbReference type="Proteomes" id="UP001497516">
    <property type="component" value="Chromosome 9"/>
</dbReference>
<sequence>MSDHGKRWPTNTTGGGRAGGLSIWWTSEVSLTCMDTEAHFLDMQVNDRHKGPWRFTGVYGRPGSKDKDKTNSLLKDLSKRWGGPWLVGGDLNQIEGLEEKTGGRRADDVEMSRFTCCFTEAGLNDLSLRGYEFTWENRRGHEGYIEERLDRFLGNDLWILKFPEGRVQHLDQNRSDHRPIACRTEGDEDEKPRWGWSFRFDPFWAKHEECAAIVEDTWKGNLLTDTFGKLSFCQQKREDWSRERFPNFNKQRLKILRAMRSLERLQKTELVLQQLKQLQTKLNDLEDNEEQYWKQQSRAD</sequence>
<accession>A0AAV2GPD7</accession>
<gene>
    <name evidence="2" type="ORF">LTRI10_LOCUS51476</name>
</gene>
<evidence type="ECO:0000256" key="1">
    <source>
        <dbReference type="SAM" id="Coils"/>
    </source>
</evidence>
<protein>
    <recommendedName>
        <fullName evidence="4">Endonuclease/exonuclease/phosphatase domain-containing protein</fullName>
    </recommendedName>
</protein>
<evidence type="ECO:0000313" key="2">
    <source>
        <dbReference type="EMBL" id="CAL1412167.1"/>
    </source>
</evidence>
<keyword evidence="1" id="KW-0175">Coiled coil</keyword>
<dbReference type="AlphaFoldDB" id="A0AAV2GPD7"/>
<keyword evidence="3" id="KW-1185">Reference proteome</keyword>